<dbReference type="PANTHER" id="PTHR34583">
    <property type="entry name" value="ANTIPORTER SUBUNIT MNHC2-RELATED"/>
    <property type="match status" value="1"/>
</dbReference>
<evidence type="ECO:0000256" key="7">
    <source>
        <dbReference type="SAM" id="Phobius"/>
    </source>
</evidence>
<dbReference type="Proteomes" id="UP000247099">
    <property type="component" value="Unassembled WGS sequence"/>
</dbReference>
<evidence type="ECO:0000313" key="9">
    <source>
        <dbReference type="Proteomes" id="UP000247099"/>
    </source>
</evidence>
<dbReference type="EMBL" id="QHJQ01000003">
    <property type="protein sequence ID" value="PXA04747.1"/>
    <property type="molecule type" value="Genomic_DNA"/>
</dbReference>
<feature type="transmembrane region" description="Helical" evidence="7">
    <location>
        <begin position="72"/>
        <end position="95"/>
    </location>
</feature>
<dbReference type="OrthoDB" id="9799219at2"/>
<dbReference type="InterPro" id="IPR050601">
    <property type="entry name" value="CPA3_antiporter_subunitC"/>
</dbReference>
<dbReference type="AlphaFoldDB" id="A0A317ZKP2"/>
<organism evidence="8 9">
    <name type="scientific">Coraliomargarita sinensis</name>
    <dbReference type="NCBI Taxonomy" id="2174842"/>
    <lineage>
        <taxon>Bacteria</taxon>
        <taxon>Pseudomonadati</taxon>
        <taxon>Verrucomicrobiota</taxon>
        <taxon>Opitutia</taxon>
        <taxon>Puniceicoccales</taxon>
        <taxon>Coraliomargaritaceae</taxon>
        <taxon>Coraliomargarita</taxon>
    </lineage>
</organism>
<gene>
    <name evidence="8" type="ORF">DDZ13_06145</name>
</gene>
<evidence type="ECO:0000256" key="1">
    <source>
        <dbReference type="ARBA" id="ARBA00004651"/>
    </source>
</evidence>
<comment type="similarity">
    <text evidence="2">Belongs to the CPA3 antiporters (TC 2.A.63) subunit C family.</text>
</comment>
<evidence type="ECO:0000313" key="8">
    <source>
        <dbReference type="EMBL" id="PXA04747.1"/>
    </source>
</evidence>
<dbReference type="GO" id="GO:0005886">
    <property type="term" value="C:plasma membrane"/>
    <property type="evidence" value="ECO:0007669"/>
    <property type="project" value="UniProtKB-SubCell"/>
</dbReference>
<evidence type="ECO:0000256" key="4">
    <source>
        <dbReference type="ARBA" id="ARBA00022692"/>
    </source>
</evidence>
<keyword evidence="4 7" id="KW-0812">Transmembrane</keyword>
<protein>
    <submittedName>
        <fullName evidence="8">Cation:proton antiporter</fullName>
    </submittedName>
</protein>
<accession>A0A317ZKP2</accession>
<keyword evidence="9" id="KW-1185">Reference proteome</keyword>
<feature type="transmembrane region" description="Helical" evidence="7">
    <location>
        <begin position="28"/>
        <end position="52"/>
    </location>
</feature>
<keyword evidence="3" id="KW-1003">Cell membrane</keyword>
<reference evidence="8 9" key="1">
    <citation type="submission" date="2018-05" db="EMBL/GenBank/DDBJ databases">
        <title>Coraliomargarita sinensis sp. nov., isolated from a marine solar saltern.</title>
        <authorList>
            <person name="Zhou L.Y."/>
        </authorList>
    </citation>
    <scope>NUCLEOTIDE SEQUENCE [LARGE SCALE GENOMIC DNA]</scope>
    <source>
        <strain evidence="8 9">WN38</strain>
    </source>
</reference>
<dbReference type="RefSeq" id="WP_110130553.1">
    <property type="nucleotide sequence ID" value="NZ_QHJQ01000003.1"/>
</dbReference>
<dbReference type="InterPro" id="IPR039428">
    <property type="entry name" value="NUOK/Mnh_C1-like"/>
</dbReference>
<feature type="transmembrane region" description="Helical" evidence="7">
    <location>
        <begin position="6"/>
        <end position="21"/>
    </location>
</feature>
<keyword evidence="6 7" id="KW-0472">Membrane</keyword>
<comment type="subcellular location">
    <subcellularLocation>
        <location evidence="1">Cell membrane</location>
        <topology evidence="1">Multi-pass membrane protein</topology>
    </subcellularLocation>
</comment>
<evidence type="ECO:0000256" key="6">
    <source>
        <dbReference type="ARBA" id="ARBA00023136"/>
    </source>
</evidence>
<dbReference type="PANTHER" id="PTHR34583:SF2">
    <property type="entry name" value="ANTIPORTER SUBUNIT MNHC2-RELATED"/>
    <property type="match status" value="1"/>
</dbReference>
<comment type="caution">
    <text evidence="8">The sequence shown here is derived from an EMBL/GenBank/DDBJ whole genome shotgun (WGS) entry which is preliminary data.</text>
</comment>
<dbReference type="Gene3D" id="1.10.287.3510">
    <property type="match status" value="1"/>
</dbReference>
<evidence type="ECO:0000256" key="5">
    <source>
        <dbReference type="ARBA" id="ARBA00022989"/>
    </source>
</evidence>
<name>A0A317ZKP2_9BACT</name>
<evidence type="ECO:0000256" key="2">
    <source>
        <dbReference type="ARBA" id="ARBA00010388"/>
    </source>
</evidence>
<sequence length="115" mass="11807">MEALIAVLVGVLFAAGTYSLMRRSVVKLVIGVLLISQGANLLVFTVGGLLAGRPALVPSDGTVPPEPYGDPLPQAMVLTAIVIGFGLAAFLLALVARAQEAVGSDDINAYKNTDT</sequence>
<keyword evidence="5 7" id="KW-1133">Transmembrane helix</keyword>
<dbReference type="Pfam" id="PF00420">
    <property type="entry name" value="Oxidored_q2"/>
    <property type="match status" value="1"/>
</dbReference>
<evidence type="ECO:0000256" key="3">
    <source>
        <dbReference type="ARBA" id="ARBA00022475"/>
    </source>
</evidence>
<dbReference type="InParanoid" id="A0A317ZKP2"/>
<proteinExistence type="inferred from homology"/>